<dbReference type="PRINTS" id="PR00081">
    <property type="entry name" value="GDHRDH"/>
</dbReference>
<dbReference type="PANTHER" id="PTHR43639:SF1">
    <property type="entry name" value="SHORT-CHAIN DEHYDROGENASE_REDUCTASE FAMILY PROTEIN"/>
    <property type="match status" value="1"/>
</dbReference>
<dbReference type="EMBL" id="VTRV01000009">
    <property type="protein sequence ID" value="TZF91444.1"/>
    <property type="molecule type" value="Genomic_DNA"/>
</dbReference>
<dbReference type="Gene3D" id="3.40.50.720">
    <property type="entry name" value="NAD(P)-binding Rossmann-like Domain"/>
    <property type="match status" value="1"/>
</dbReference>
<accession>A0A5D8ZFH5</accession>
<evidence type="ECO:0000313" key="3">
    <source>
        <dbReference type="EMBL" id="TZF91444.1"/>
    </source>
</evidence>
<comment type="similarity">
    <text evidence="1">Belongs to the short-chain dehydrogenases/reductases (SDR) family.</text>
</comment>
<evidence type="ECO:0000313" key="4">
    <source>
        <dbReference type="Proteomes" id="UP000323164"/>
    </source>
</evidence>
<dbReference type="RefSeq" id="WP_149351645.1">
    <property type="nucleotide sequence ID" value="NZ_VTRV01000009.1"/>
</dbReference>
<proteinExistence type="inferred from homology"/>
<reference evidence="3 4" key="1">
    <citation type="submission" date="2019-08" db="EMBL/GenBank/DDBJ databases">
        <title>Draft genome sequence of Lysobacter sp. UKS-15.</title>
        <authorList>
            <person name="Im W.-T."/>
        </authorList>
    </citation>
    <scope>NUCLEOTIDE SEQUENCE [LARGE SCALE GENOMIC DNA]</scope>
    <source>
        <strain evidence="3 4">UKS-15</strain>
    </source>
</reference>
<dbReference type="SUPFAM" id="SSF51735">
    <property type="entry name" value="NAD(P)-binding Rossmann-fold domains"/>
    <property type="match status" value="1"/>
</dbReference>
<dbReference type="GO" id="GO:0047040">
    <property type="term" value="F:pteridine reductase activity"/>
    <property type="evidence" value="ECO:0007669"/>
    <property type="project" value="UniProtKB-EC"/>
</dbReference>
<dbReference type="Pfam" id="PF13561">
    <property type="entry name" value="adh_short_C2"/>
    <property type="match status" value="1"/>
</dbReference>
<dbReference type="InterPro" id="IPR036291">
    <property type="entry name" value="NAD(P)-bd_dom_sf"/>
</dbReference>
<comment type="caution">
    <text evidence="3">The sequence shown here is derived from an EMBL/GenBank/DDBJ whole genome shotgun (WGS) entry which is preliminary data.</text>
</comment>
<protein>
    <submittedName>
        <fullName evidence="3">Pteridine reductase</fullName>
        <ecNumber evidence="3">1.5.1.33</ecNumber>
    </submittedName>
</protein>
<organism evidence="3 4">
    <name type="scientific">Cognatilysobacter lacus</name>
    <dbReference type="NCBI Taxonomy" id="1643323"/>
    <lineage>
        <taxon>Bacteria</taxon>
        <taxon>Pseudomonadati</taxon>
        <taxon>Pseudomonadota</taxon>
        <taxon>Gammaproteobacteria</taxon>
        <taxon>Lysobacterales</taxon>
        <taxon>Lysobacteraceae</taxon>
        <taxon>Cognatilysobacter</taxon>
    </lineage>
</organism>
<dbReference type="AlphaFoldDB" id="A0A5D8ZFH5"/>
<sequence length="251" mass="26880">MHNEATQSTRPVVLVTGAARRIGAAITQVLHAAGCDLALHYRDSRADIDALSQTFERARPGSVMTLQADLAEFDRLPELIARTVGRFGRLDGLVNNASGFHPTPLGSVTPAQWDDLFASNARAPFFLAQAAAPHLRATHGAIVNLVDIYAERPLREHSVYCMAKAALVMATRSLALELGPDVRVNAVAPGAILWPQDETDAAARDAMLARTPLGRVGTPTEIAEAVRWLLFDAHYCTGQIIAVDGGRTVTG</sequence>
<dbReference type="Proteomes" id="UP000323164">
    <property type="component" value="Unassembled WGS sequence"/>
</dbReference>
<keyword evidence="4" id="KW-1185">Reference proteome</keyword>
<dbReference type="EC" id="1.5.1.33" evidence="3"/>
<name>A0A5D8ZFH5_9GAMM</name>
<dbReference type="OrthoDB" id="9793499at2"/>
<gene>
    <name evidence="3" type="ORF">FW784_01815</name>
</gene>
<dbReference type="PANTHER" id="PTHR43639">
    <property type="entry name" value="OXIDOREDUCTASE, SHORT-CHAIN DEHYDROGENASE/REDUCTASE FAMILY (AFU_ORTHOLOGUE AFUA_5G02870)"/>
    <property type="match status" value="1"/>
</dbReference>
<dbReference type="NCBIfam" id="NF006598">
    <property type="entry name" value="PRK09135.1"/>
    <property type="match status" value="1"/>
</dbReference>
<keyword evidence="2 3" id="KW-0560">Oxidoreductase</keyword>
<dbReference type="FunFam" id="3.40.50.720:FF:000084">
    <property type="entry name" value="Short-chain dehydrogenase reductase"/>
    <property type="match status" value="1"/>
</dbReference>
<evidence type="ECO:0000256" key="2">
    <source>
        <dbReference type="ARBA" id="ARBA00023002"/>
    </source>
</evidence>
<evidence type="ECO:0000256" key="1">
    <source>
        <dbReference type="ARBA" id="ARBA00006484"/>
    </source>
</evidence>
<dbReference type="PRINTS" id="PR00080">
    <property type="entry name" value="SDRFAMILY"/>
</dbReference>
<dbReference type="InterPro" id="IPR002347">
    <property type="entry name" value="SDR_fam"/>
</dbReference>